<dbReference type="EMBL" id="MU006226">
    <property type="protein sequence ID" value="KAF2826315.1"/>
    <property type="molecule type" value="Genomic_DNA"/>
</dbReference>
<protein>
    <submittedName>
        <fullName evidence="2">Uncharacterized protein</fullName>
    </submittedName>
</protein>
<reference evidence="2" key="1">
    <citation type="journal article" date="2020" name="Stud. Mycol.">
        <title>101 Dothideomycetes genomes: a test case for predicting lifestyles and emergence of pathogens.</title>
        <authorList>
            <person name="Haridas S."/>
            <person name="Albert R."/>
            <person name="Binder M."/>
            <person name="Bloem J."/>
            <person name="Labutti K."/>
            <person name="Salamov A."/>
            <person name="Andreopoulos B."/>
            <person name="Baker S."/>
            <person name="Barry K."/>
            <person name="Bills G."/>
            <person name="Bluhm B."/>
            <person name="Cannon C."/>
            <person name="Castanera R."/>
            <person name="Culley D."/>
            <person name="Daum C."/>
            <person name="Ezra D."/>
            <person name="Gonzalez J."/>
            <person name="Henrissat B."/>
            <person name="Kuo A."/>
            <person name="Liang C."/>
            <person name="Lipzen A."/>
            <person name="Lutzoni F."/>
            <person name="Magnuson J."/>
            <person name="Mondo S."/>
            <person name="Nolan M."/>
            <person name="Ohm R."/>
            <person name="Pangilinan J."/>
            <person name="Park H.-J."/>
            <person name="Ramirez L."/>
            <person name="Alfaro M."/>
            <person name="Sun H."/>
            <person name="Tritt A."/>
            <person name="Yoshinaga Y."/>
            <person name="Zwiers L.-H."/>
            <person name="Turgeon B."/>
            <person name="Goodwin S."/>
            <person name="Spatafora J."/>
            <person name="Crous P."/>
            <person name="Grigoriev I."/>
        </authorList>
    </citation>
    <scope>NUCLEOTIDE SEQUENCE</scope>
    <source>
        <strain evidence="2">CBS 113818</strain>
    </source>
</reference>
<accession>A0A6A7A191</accession>
<evidence type="ECO:0000256" key="1">
    <source>
        <dbReference type="SAM" id="MobiDB-lite"/>
    </source>
</evidence>
<evidence type="ECO:0000313" key="3">
    <source>
        <dbReference type="Proteomes" id="UP000799424"/>
    </source>
</evidence>
<proteinExistence type="predicted"/>
<evidence type="ECO:0000313" key="2">
    <source>
        <dbReference type="EMBL" id="KAF2826315.1"/>
    </source>
</evidence>
<feature type="compositionally biased region" description="Low complexity" evidence="1">
    <location>
        <begin position="280"/>
        <end position="307"/>
    </location>
</feature>
<gene>
    <name evidence="2" type="ORF">CC86DRAFT_27963</name>
</gene>
<dbReference type="Proteomes" id="UP000799424">
    <property type="component" value="Unassembled WGS sequence"/>
</dbReference>
<name>A0A6A7A191_9PLEO</name>
<sequence>MPISVTFVLGKKENYFFNTPTHWAWHNLPPDIEALFTKSPNIKDVIELALGSNGTYFISYRDHDGQVLCKHYNLPNALTSWLYCSHPSVVRDLVTLSVTLGPYDSYYAWDKSSASWSNLPPKLEKSILNRLEHQDAWKTTWKANGAEAPSFVSLGADEAYWMRTVSGGGCWDLKCSAPPSNPGATDGMAGLRGMNKFLEDSSDFNGVAGLHLFPSHPDAYILITMAGKAFSNLPEFTWVDYNKLSPALPSFAQGLLPIPPMPKHRQQAPPAVQPQPGISPQPTAQPQVQYQQPIQSPQPQQHHNCCPPTAPGAPHNCCVQQPVQPVQPRPFGLPVAVPYYAQPVMQQFHYGAAPLNGQQGGYPNGGYGAGPVYR</sequence>
<keyword evidence="3" id="KW-1185">Reference proteome</keyword>
<dbReference type="AlphaFoldDB" id="A0A6A7A191"/>
<dbReference type="OrthoDB" id="4354287at2759"/>
<feature type="region of interest" description="Disordered" evidence="1">
    <location>
        <begin position="255"/>
        <end position="307"/>
    </location>
</feature>
<organism evidence="2 3">
    <name type="scientific">Ophiobolus disseminans</name>
    <dbReference type="NCBI Taxonomy" id="1469910"/>
    <lineage>
        <taxon>Eukaryota</taxon>
        <taxon>Fungi</taxon>
        <taxon>Dikarya</taxon>
        <taxon>Ascomycota</taxon>
        <taxon>Pezizomycotina</taxon>
        <taxon>Dothideomycetes</taxon>
        <taxon>Pleosporomycetidae</taxon>
        <taxon>Pleosporales</taxon>
        <taxon>Pleosporineae</taxon>
        <taxon>Phaeosphaeriaceae</taxon>
        <taxon>Ophiobolus</taxon>
    </lineage>
</organism>